<protein>
    <recommendedName>
        <fullName evidence="4">Hikeshi-like domain-containing protein</fullName>
    </recommendedName>
</protein>
<evidence type="ECO:0000256" key="1">
    <source>
        <dbReference type="SAM" id="MobiDB-lite"/>
    </source>
</evidence>
<gene>
    <name evidence="2" type="ORF">PG991_014113</name>
</gene>
<feature type="region of interest" description="Disordered" evidence="1">
    <location>
        <begin position="214"/>
        <end position="238"/>
    </location>
</feature>
<sequence length="294" mass="32517">MTIKTNDPPVAVPFLAAVPFPFLVAVPFSPSSTTREKLRAIRNDAKLYALPPVQAPLTINFHAPMAPSTHAAGLVAPWIPGCPLPMEWTLTILTQEGSTVIYSQLYNYLHTSIYFEPHMLTAGYSTPWPFIPSHPGSSGTPLGKSRSWPTRRIQSSMVTLLGLTLLPTIPLKPVADKDYPAADHNSDEGHDEGQGEEEVRLSIEQLGRYFGRSDRRTLFQQPVTPRDFPGGVDPPARQQTKAPVQFNINFWPAILLHLTLGHRSHLRHACNHENTVELLSDQSSPRLNGQTTAK</sequence>
<dbReference type="Proteomes" id="UP001396898">
    <property type="component" value="Unassembled WGS sequence"/>
</dbReference>
<proteinExistence type="predicted"/>
<feature type="region of interest" description="Disordered" evidence="1">
    <location>
        <begin position="176"/>
        <end position="198"/>
    </location>
</feature>
<dbReference type="EMBL" id="JAQQWI010000018">
    <property type="protein sequence ID" value="KAK8001891.1"/>
    <property type="molecule type" value="Genomic_DNA"/>
</dbReference>
<organism evidence="2 3">
    <name type="scientific">Apiospora marii</name>
    <dbReference type="NCBI Taxonomy" id="335849"/>
    <lineage>
        <taxon>Eukaryota</taxon>
        <taxon>Fungi</taxon>
        <taxon>Dikarya</taxon>
        <taxon>Ascomycota</taxon>
        <taxon>Pezizomycotina</taxon>
        <taxon>Sordariomycetes</taxon>
        <taxon>Xylariomycetidae</taxon>
        <taxon>Amphisphaeriales</taxon>
        <taxon>Apiosporaceae</taxon>
        <taxon>Apiospora</taxon>
    </lineage>
</organism>
<accession>A0ABR1R8T8</accession>
<evidence type="ECO:0008006" key="4">
    <source>
        <dbReference type="Google" id="ProtNLM"/>
    </source>
</evidence>
<evidence type="ECO:0000313" key="3">
    <source>
        <dbReference type="Proteomes" id="UP001396898"/>
    </source>
</evidence>
<reference evidence="2 3" key="1">
    <citation type="submission" date="2023-01" db="EMBL/GenBank/DDBJ databases">
        <title>Analysis of 21 Apiospora genomes using comparative genomics revels a genus with tremendous synthesis potential of carbohydrate active enzymes and secondary metabolites.</title>
        <authorList>
            <person name="Sorensen T."/>
        </authorList>
    </citation>
    <scope>NUCLEOTIDE SEQUENCE [LARGE SCALE GENOMIC DNA]</scope>
    <source>
        <strain evidence="2 3">CBS 20057</strain>
    </source>
</reference>
<keyword evidence="3" id="KW-1185">Reference proteome</keyword>
<comment type="caution">
    <text evidence="2">The sequence shown here is derived from an EMBL/GenBank/DDBJ whole genome shotgun (WGS) entry which is preliminary data.</text>
</comment>
<evidence type="ECO:0000313" key="2">
    <source>
        <dbReference type="EMBL" id="KAK8001891.1"/>
    </source>
</evidence>
<name>A0ABR1R8T8_9PEZI</name>